<feature type="repeat" description="PPR" evidence="6">
    <location>
        <begin position="936"/>
        <end position="971"/>
    </location>
</feature>
<dbReference type="InterPro" id="IPR007650">
    <property type="entry name" value="Zf-FLZ_dom"/>
</dbReference>
<keyword evidence="3" id="KW-0479">Metal-binding</keyword>
<dbReference type="InterPro" id="IPR002885">
    <property type="entry name" value="PPR_rpt"/>
</dbReference>
<dbReference type="EMBL" id="RWGY01000011">
    <property type="protein sequence ID" value="TVU31110.1"/>
    <property type="molecule type" value="Genomic_DNA"/>
</dbReference>
<dbReference type="Proteomes" id="UP000324897">
    <property type="component" value="Chromosome 1"/>
</dbReference>
<dbReference type="InterPro" id="IPR057440">
    <property type="entry name" value="At1g68980-like_TPR"/>
</dbReference>
<dbReference type="GO" id="GO:0046872">
    <property type="term" value="F:metal ion binding"/>
    <property type="evidence" value="ECO:0007669"/>
    <property type="project" value="UniProtKB-KW"/>
</dbReference>
<comment type="caution">
    <text evidence="10">The sequence shown here is derived from an EMBL/GenBank/DDBJ whole genome shotgun (WGS) entry which is preliminary data.</text>
</comment>
<organism evidence="10 11">
    <name type="scientific">Eragrostis curvula</name>
    <name type="common">weeping love grass</name>
    <dbReference type="NCBI Taxonomy" id="38414"/>
    <lineage>
        <taxon>Eukaryota</taxon>
        <taxon>Viridiplantae</taxon>
        <taxon>Streptophyta</taxon>
        <taxon>Embryophyta</taxon>
        <taxon>Tracheophyta</taxon>
        <taxon>Spermatophyta</taxon>
        <taxon>Magnoliopsida</taxon>
        <taxon>Liliopsida</taxon>
        <taxon>Poales</taxon>
        <taxon>Poaceae</taxon>
        <taxon>PACMAD clade</taxon>
        <taxon>Chloridoideae</taxon>
        <taxon>Eragrostideae</taxon>
        <taxon>Eragrostidinae</taxon>
        <taxon>Eragrostis</taxon>
    </lineage>
</organism>
<gene>
    <name evidence="10" type="ORF">EJB05_22781</name>
</gene>
<dbReference type="PROSITE" id="PS51795">
    <property type="entry name" value="ZF_FLZ"/>
    <property type="match status" value="1"/>
</dbReference>
<feature type="compositionally biased region" description="Basic residues" evidence="8">
    <location>
        <begin position="395"/>
        <end position="406"/>
    </location>
</feature>
<evidence type="ECO:0000259" key="9">
    <source>
        <dbReference type="PROSITE" id="PS51795"/>
    </source>
</evidence>
<dbReference type="Pfam" id="PF04570">
    <property type="entry name" value="zf-FLZ"/>
    <property type="match status" value="1"/>
</dbReference>
<dbReference type="InterPro" id="IPR011990">
    <property type="entry name" value="TPR-like_helical_dom_sf"/>
</dbReference>
<name>A0A5J9V8C3_9POAL</name>
<comment type="similarity">
    <text evidence="1">Belongs to the PPR family. P subfamily.</text>
</comment>
<comment type="similarity">
    <text evidence="2">Belongs to the FLZ family.</text>
</comment>
<dbReference type="PANTHER" id="PTHR46598">
    <property type="entry name" value="BNAC05G43320D PROTEIN"/>
    <property type="match status" value="1"/>
</dbReference>
<evidence type="ECO:0000256" key="2">
    <source>
        <dbReference type="ARBA" id="ARBA00009374"/>
    </source>
</evidence>
<evidence type="ECO:0000256" key="5">
    <source>
        <dbReference type="ARBA" id="ARBA00022946"/>
    </source>
</evidence>
<evidence type="ECO:0000256" key="3">
    <source>
        <dbReference type="ARBA" id="ARBA00022723"/>
    </source>
</evidence>
<evidence type="ECO:0000256" key="4">
    <source>
        <dbReference type="ARBA" id="ARBA00022737"/>
    </source>
</evidence>
<accession>A0A5J9V8C3</accession>
<dbReference type="Pfam" id="PF25245">
    <property type="entry name" value="TPR_At1g68980"/>
    <property type="match status" value="1"/>
</dbReference>
<protein>
    <recommendedName>
        <fullName evidence="9">FLZ-type domain-containing protein</fullName>
    </recommendedName>
</protein>
<dbReference type="Pfam" id="PF01535">
    <property type="entry name" value="PPR"/>
    <property type="match status" value="2"/>
</dbReference>
<evidence type="ECO:0000313" key="10">
    <source>
        <dbReference type="EMBL" id="TVU31110.1"/>
    </source>
</evidence>
<dbReference type="Gene3D" id="1.25.40.10">
    <property type="entry name" value="Tetratricopeptide repeat domain"/>
    <property type="match status" value="3"/>
</dbReference>
<evidence type="ECO:0000313" key="11">
    <source>
        <dbReference type="Proteomes" id="UP000324897"/>
    </source>
</evidence>
<reference evidence="10 11" key="1">
    <citation type="journal article" date="2019" name="Sci. Rep.">
        <title>A high-quality genome of Eragrostis curvula grass provides insights into Poaceae evolution and supports new strategies to enhance forage quality.</title>
        <authorList>
            <person name="Carballo J."/>
            <person name="Santos B.A.C.M."/>
            <person name="Zappacosta D."/>
            <person name="Garbus I."/>
            <person name="Selva J.P."/>
            <person name="Gallo C.A."/>
            <person name="Diaz A."/>
            <person name="Albertini E."/>
            <person name="Caccamo M."/>
            <person name="Echenique V."/>
        </authorList>
    </citation>
    <scope>NUCLEOTIDE SEQUENCE [LARGE SCALE GENOMIC DNA]</scope>
    <source>
        <strain evidence="11">cv. Victoria</strain>
        <tissue evidence="10">Leaf</tissue>
    </source>
</reference>
<evidence type="ECO:0000256" key="1">
    <source>
        <dbReference type="ARBA" id="ARBA00007626"/>
    </source>
</evidence>
<evidence type="ECO:0000256" key="6">
    <source>
        <dbReference type="PROSITE-ProRule" id="PRU00708"/>
    </source>
</evidence>
<keyword evidence="11" id="KW-1185">Reference proteome</keyword>
<sequence>MPSHLFAPPKLFLATSADEVAVTEHASEAVLMSPTSILQAGNSHISPAACHERSSGGAVNPFSRGGSSGGDRRSQCQRRRPWEARPVGLGLAGALNGEATGAATTTVLAGRRLLPTHTTSAPCSPSPVVAASEEFGVKSCRSPAFADRRVSPRKMEASEGYTRVIARGSNARTTHIFDDRGMSAGGGEDEFLRWCHGCSKELGHGKDIFMYRGEMAFCSHECRYRKFSDAGEGHLVILHPCSRVAILFPCSLNSKLCVLNLEHEAQAIVQPWAEFSIRRNRSGPVEGPLQGRHSANRRRRGSLHLRLCPGRSLPKLLSAAAAAAAIPLFSGASSSLLLLLLTTPGASGILTQSLSRAAAPLVRRRFARLRPAKRRPVRRHPRSTSPRAFQPALLWRRRRRRRRRPQARPYNAGRGPRPKAPKSCQMLRVGRIFERSSSSIAVSSFLVGPRHSFDLESPQCLNHRCHGTNQTGDNNIKFLRPKLNVGIYGAFLSTITETVLVQAHDPSQLALEIENAIDQQRFDDAWRAYEKHIHMDGLPRKSVLSKLITGLAESYDDRWLNQSYNVVSYAFEEKYELLDKEPLIYLSLTLARCALPNLAINVVRKLIKMEAYPPVAAWSAIVAHMCQNNTGAFLAADLVMEIGYLFQNNRVDPRKKSNRPLLSMKPNSFTFNIVLIASLLFGITKKAEQLLELMPRIGVKPEGNLLIIMARIYEKNGRKDEIQKLKRHVDEACGLSESEFRQFYDCLLSCRLKFGDLDSAADMVLDMLRKGKNAKQSLEAAKAVLEAVENRKIYLPSEKMGTENSCSSDRSVSISQMLKYAPFLKDKSFARIEFEARQLLKLISDKLQEQVGLVKSEHGILHPTETVYAKIVKAFLEADKIGALASFLVKASKEDSPVSIESSFVVQVINACISLGLLEQAHDLLDEMRFSGIRVGSAVYSSLLKAYCKEGQHEDDITALLKDARKEGIQIDASCYEDLIQSRVHHSDTTGALHLFKELKDLNVLKSGHKEFQMLVQGRYNNEADLTARLVEEVRSGNMVDHAVHDWNNVIHFFCKKRLMHDAHRALNKMRALGHVPNAQTFHSLVTAYAAIGGKYVEVTDLWGEMKVMANSRSMKFDQELLDSLLYCFVRGGFFLRAMEVIEMMERNEMFIDKYKYKSLWLKYHRTMYKGKAPKVQTEAQLKRREAALHFKKWIGLT</sequence>
<dbReference type="Pfam" id="PF13041">
    <property type="entry name" value="PPR_2"/>
    <property type="match status" value="1"/>
</dbReference>
<feature type="domain" description="FLZ-type" evidence="9">
    <location>
        <begin position="190"/>
        <end position="234"/>
    </location>
</feature>
<keyword evidence="5" id="KW-0809">Transit peptide</keyword>
<feature type="non-terminal residue" evidence="10">
    <location>
        <position position="1"/>
    </location>
</feature>
<dbReference type="Gramene" id="TVU31110">
    <property type="protein sequence ID" value="TVU31110"/>
    <property type="gene ID" value="EJB05_22781"/>
</dbReference>
<dbReference type="NCBIfam" id="TIGR00756">
    <property type="entry name" value="PPR"/>
    <property type="match status" value="1"/>
</dbReference>
<feature type="region of interest" description="Disordered" evidence="8">
    <location>
        <begin position="47"/>
        <end position="83"/>
    </location>
</feature>
<dbReference type="PROSITE" id="PS51375">
    <property type="entry name" value="PPR"/>
    <property type="match status" value="3"/>
</dbReference>
<evidence type="ECO:0000256" key="7">
    <source>
        <dbReference type="PROSITE-ProRule" id="PRU01131"/>
    </source>
</evidence>
<feature type="compositionally biased region" description="Basic residues" evidence="8">
    <location>
        <begin position="369"/>
        <end position="382"/>
    </location>
</feature>
<dbReference type="OrthoDB" id="726314at2759"/>
<feature type="zinc finger region" description="FLZ-type" evidence="7">
    <location>
        <begin position="190"/>
        <end position="234"/>
    </location>
</feature>
<dbReference type="PANTHER" id="PTHR46598:SF1">
    <property type="entry name" value="OS10G0422566 PROTEIN"/>
    <property type="match status" value="1"/>
</dbReference>
<proteinExistence type="inferred from homology"/>
<feature type="region of interest" description="Disordered" evidence="8">
    <location>
        <begin position="369"/>
        <end position="422"/>
    </location>
</feature>
<dbReference type="AlphaFoldDB" id="A0A5J9V8C3"/>
<feature type="repeat" description="PPR" evidence="6">
    <location>
        <begin position="667"/>
        <end position="701"/>
    </location>
</feature>
<feature type="repeat" description="PPR" evidence="6">
    <location>
        <begin position="1043"/>
        <end position="1077"/>
    </location>
</feature>
<keyword evidence="4" id="KW-0677">Repeat</keyword>
<evidence type="ECO:0000256" key="8">
    <source>
        <dbReference type="SAM" id="MobiDB-lite"/>
    </source>
</evidence>